<proteinExistence type="predicted"/>
<name>A0A1B9P4C0_ALILO</name>
<evidence type="ECO:0000259" key="7">
    <source>
        <dbReference type="Pfam" id="PF00892"/>
    </source>
</evidence>
<dbReference type="EMBL" id="MAJU01000004">
    <property type="protein sequence ID" value="OCH23328.1"/>
    <property type="molecule type" value="Genomic_DNA"/>
</dbReference>
<comment type="caution">
    <text evidence="8">The sequence shown here is derived from an EMBL/GenBank/DDBJ whole genome shotgun (WGS) entry which is preliminary data.</text>
</comment>
<dbReference type="InterPro" id="IPR037185">
    <property type="entry name" value="EmrE-like"/>
</dbReference>
<evidence type="ECO:0000313" key="8">
    <source>
        <dbReference type="EMBL" id="OCH23328.1"/>
    </source>
</evidence>
<keyword evidence="5 6" id="KW-0472">Membrane</keyword>
<evidence type="ECO:0000256" key="3">
    <source>
        <dbReference type="ARBA" id="ARBA00022692"/>
    </source>
</evidence>
<feature type="transmembrane region" description="Helical" evidence="6">
    <location>
        <begin position="65"/>
        <end position="86"/>
    </location>
</feature>
<feature type="transmembrane region" description="Helical" evidence="6">
    <location>
        <begin position="98"/>
        <end position="115"/>
    </location>
</feature>
<evidence type="ECO:0000313" key="9">
    <source>
        <dbReference type="Proteomes" id="UP000093523"/>
    </source>
</evidence>
<feature type="transmembrane region" description="Helical" evidence="6">
    <location>
        <begin position="32"/>
        <end position="53"/>
    </location>
</feature>
<feature type="domain" description="EamA" evidence="7">
    <location>
        <begin position="160"/>
        <end position="286"/>
    </location>
</feature>
<feature type="transmembrane region" description="Helical" evidence="6">
    <location>
        <begin position="186"/>
        <end position="204"/>
    </location>
</feature>
<feature type="transmembrane region" description="Helical" evidence="6">
    <location>
        <begin position="244"/>
        <end position="265"/>
    </location>
</feature>
<feature type="transmembrane region" description="Helical" evidence="6">
    <location>
        <begin position="271"/>
        <end position="291"/>
    </location>
</feature>
<sequence length="296" mass="32171">MNTSYKYTIAGCSAILLWSLIVGLIRNVTEQLGPIGGAAMIYSVSSIFLVLVIGAPRLTLFSPKYLLIGGGMFVSYEMCLSLALGMAHSRTQAVEMSVINYLWPSLTVLFAVVASRKPVNKILYPAIALSFFGVAWTLSGDGGLSISQLLANAATNPVSYTLAFVGAFIWAAYCNVTKKLANGKNAITWFFIATALSLWIKYLFSDEGNLVFTGGVMIDLLLAGIVMGSGYALWNIGIIGGNMVLLATFSYFTPVLSTFFSAWILDIELTVQFWQGVTMVTVASLLCWWFTREKSK</sequence>
<feature type="transmembrane region" description="Helical" evidence="6">
    <location>
        <begin position="7"/>
        <end position="26"/>
    </location>
</feature>
<dbReference type="RefSeq" id="WP_065609895.1">
    <property type="nucleotide sequence ID" value="NZ_CAWMPN010000004.1"/>
</dbReference>
<evidence type="ECO:0000256" key="5">
    <source>
        <dbReference type="ARBA" id="ARBA00023136"/>
    </source>
</evidence>
<dbReference type="Proteomes" id="UP000093523">
    <property type="component" value="Unassembled WGS sequence"/>
</dbReference>
<dbReference type="STRING" id="688.A6E04_05320"/>
<comment type="subcellular location">
    <subcellularLocation>
        <location evidence="1">Cell membrane</location>
        <topology evidence="1">Multi-pass membrane protein</topology>
    </subcellularLocation>
</comment>
<dbReference type="InterPro" id="IPR000620">
    <property type="entry name" value="EamA_dom"/>
</dbReference>
<evidence type="ECO:0000256" key="4">
    <source>
        <dbReference type="ARBA" id="ARBA00022989"/>
    </source>
</evidence>
<dbReference type="PANTHER" id="PTHR42920:SF24">
    <property type="entry name" value="AROMATIC AMINO ACID EXPORTER YDDG"/>
    <property type="match status" value="1"/>
</dbReference>
<protein>
    <submittedName>
        <fullName evidence="8">Aromatic amino acid transporter</fullName>
    </submittedName>
</protein>
<evidence type="ECO:0000256" key="1">
    <source>
        <dbReference type="ARBA" id="ARBA00004651"/>
    </source>
</evidence>
<keyword evidence="4 6" id="KW-1133">Transmembrane helix</keyword>
<keyword evidence="2" id="KW-1003">Cell membrane</keyword>
<dbReference type="PANTHER" id="PTHR42920">
    <property type="entry name" value="OS03G0707200 PROTEIN-RELATED"/>
    <property type="match status" value="1"/>
</dbReference>
<dbReference type="NCBIfam" id="NF008676">
    <property type="entry name" value="PRK11689.1"/>
    <property type="match status" value="1"/>
</dbReference>
<organism evidence="8 9">
    <name type="scientific">Aliivibrio logei</name>
    <name type="common">Vibrio logei</name>
    <dbReference type="NCBI Taxonomy" id="688"/>
    <lineage>
        <taxon>Bacteria</taxon>
        <taxon>Pseudomonadati</taxon>
        <taxon>Pseudomonadota</taxon>
        <taxon>Gammaproteobacteria</taxon>
        <taxon>Vibrionales</taxon>
        <taxon>Vibrionaceae</taxon>
        <taxon>Aliivibrio</taxon>
    </lineage>
</organism>
<dbReference type="InterPro" id="IPR051258">
    <property type="entry name" value="Diverse_Substrate_Transporter"/>
</dbReference>
<feature type="transmembrane region" description="Helical" evidence="6">
    <location>
        <begin position="122"/>
        <end position="138"/>
    </location>
</feature>
<feature type="transmembrane region" description="Helical" evidence="6">
    <location>
        <begin position="210"/>
        <end position="232"/>
    </location>
</feature>
<evidence type="ECO:0000256" key="2">
    <source>
        <dbReference type="ARBA" id="ARBA00022475"/>
    </source>
</evidence>
<reference evidence="8 9" key="1">
    <citation type="submission" date="2016-06" db="EMBL/GenBank/DDBJ databases">
        <authorList>
            <person name="Kjaerup R.B."/>
            <person name="Dalgaard T.S."/>
            <person name="Juul-Madsen H.R."/>
        </authorList>
    </citation>
    <scope>NUCLEOTIDE SEQUENCE [LARGE SCALE GENOMIC DNA]</scope>
    <source>
        <strain evidence="8 9">1S159</strain>
    </source>
</reference>
<feature type="transmembrane region" description="Helical" evidence="6">
    <location>
        <begin position="158"/>
        <end position="174"/>
    </location>
</feature>
<dbReference type="AlphaFoldDB" id="A0A1B9P4C0"/>
<gene>
    <name evidence="8" type="ORF">A6E04_05320</name>
</gene>
<keyword evidence="3 6" id="KW-0812">Transmembrane</keyword>
<dbReference type="GO" id="GO:0005886">
    <property type="term" value="C:plasma membrane"/>
    <property type="evidence" value="ECO:0007669"/>
    <property type="project" value="UniProtKB-SubCell"/>
</dbReference>
<dbReference type="SUPFAM" id="SSF103481">
    <property type="entry name" value="Multidrug resistance efflux transporter EmrE"/>
    <property type="match status" value="1"/>
</dbReference>
<dbReference type="OrthoDB" id="7065924at2"/>
<dbReference type="Pfam" id="PF00892">
    <property type="entry name" value="EamA"/>
    <property type="match status" value="1"/>
</dbReference>
<evidence type="ECO:0000256" key="6">
    <source>
        <dbReference type="SAM" id="Phobius"/>
    </source>
</evidence>
<accession>A0A1B9P4C0</accession>